<evidence type="ECO:0000313" key="3">
    <source>
        <dbReference type="Proteomes" id="UP000751852"/>
    </source>
</evidence>
<evidence type="ECO:0000313" key="2">
    <source>
        <dbReference type="EMBL" id="MBI5974630.1"/>
    </source>
</evidence>
<keyword evidence="3" id="KW-1185">Reference proteome</keyword>
<dbReference type="NCBIfam" id="TIGR00176">
    <property type="entry name" value="mobB"/>
    <property type="match status" value="1"/>
</dbReference>
<dbReference type="PANTHER" id="PTHR40072">
    <property type="entry name" value="MOLYBDOPTERIN-GUANINE DINUCLEOTIDE BIOSYNTHESIS ADAPTER PROTEIN-RELATED"/>
    <property type="match status" value="1"/>
</dbReference>
<comment type="caution">
    <text evidence="2">The sequence shown here is derived from an EMBL/GenBank/DDBJ whole genome shotgun (WGS) entry which is preliminary data.</text>
</comment>
<name>A0ABS0T7T4_9STAP</name>
<organism evidence="2 3">
    <name type="scientific">Staphylococcus canis</name>
    <dbReference type="NCBI Taxonomy" id="2724942"/>
    <lineage>
        <taxon>Bacteria</taxon>
        <taxon>Bacillati</taxon>
        <taxon>Bacillota</taxon>
        <taxon>Bacilli</taxon>
        <taxon>Bacillales</taxon>
        <taxon>Staphylococcaceae</taxon>
        <taxon>Staphylococcus</taxon>
    </lineage>
</organism>
<dbReference type="InterPro" id="IPR004435">
    <property type="entry name" value="MobB_dom"/>
</dbReference>
<dbReference type="Gene3D" id="3.40.50.300">
    <property type="entry name" value="P-loop containing nucleotide triphosphate hydrolases"/>
    <property type="match status" value="1"/>
</dbReference>
<dbReference type="Proteomes" id="UP000751852">
    <property type="component" value="Unassembled WGS sequence"/>
</dbReference>
<accession>A0ABS0T7T4</accession>
<dbReference type="EMBL" id="JABANU010000006">
    <property type="protein sequence ID" value="MBI5974630.1"/>
    <property type="molecule type" value="Genomic_DNA"/>
</dbReference>
<protein>
    <submittedName>
        <fullName evidence="2">Molybdopterin-guanine dinucleotide biosynthesis protein B</fullName>
    </submittedName>
</protein>
<evidence type="ECO:0000259" key="1">
    <source>
        <dbReference type="Pfam" id="PF03205"/>
    </source>
</evidence>
<dbReference type="InterPro" id="IPR052539">
    <property type="entry name" value="MGD_biosynthesis_adapter"/>
</dbReference>
<dbReference type="RefSeq" id="WP_198617420.1">
    <property type="nucleotide sequence ID" value="NZ_JABANU010000006.1"/>
</dbReference>
<proteinExistence type="predicted"/>
<dbReference type="Pfam" id="PF03205">
    <property type="entry name" value="MobB"/>
    <property type="match status" value="1"/>
</dbReference>
<dbReference type="SUPFAM" id="SSF52540">
    <property type="entry name" value="P-loop containing nucleoside triphosphate hydrolases"/>
    <property type="match status" value="1"/>
</dbReference>
<sequence length="158" mass="18337">MILQIVGFKNSGKTTMMTYAVRFFKSLGYQVTTIKHHGHMGEEIELPRATLDHMKHFNAGADQSIVQGHAYMELVKRDNESTLETLIQDYGTIENNIILIEGYKQAQYDKVILYRNPNEYEQLKQLQNIVFEIDVSQSDDIEAQLKQKLKLWIENKGE</sequence>
<dbReference type="InterPro" id="IPR027417">
    <property type="entry name" value="P-loop_NTPase"/>
</dbReference>
<dbReference type="PANTHER" id="PTHR40072:SF1">
    <property type="entry name" value="MOLYBDOPTERIN-GUANINE DINUCLEOTIDE BIOSYNTHESIS ADAPTER PROTEIN"/>
    <property type="match status" value="1"/>
</dbReference>
<feature type="domain" description="Molybdopterin-guanine dinucleotide biosynthesis protein B (MobB)" evidence="1">
    <location>
        <begin position="2"/>
        <end position="128"/>
    </location>
</feature>
<gene>
    <name evidence="2" type="primary">mobB</name>
    <name evidence="2" type="ORF">HHH54_03325</name>
</gene>
<reference evidence="2 3" key="1">
    <citation type="submission" date="2020-04" db="EMBL/GenBank/DDBJ databases">
        <title>Staphylococcus species from domestic dog.</title>
        <authorList>
            <person name="Paterson G.K."/>
        </authorList>
    </citation>
    <scope>NUCLEOTIDE SEQUENCE [LARGE SCALE GENOMIC DNA]</scope>
    <source>
        <strain evidence="2 3">H16/1A</strain>
    </source>
</reference>